<dbReference type="InParanoid" id="A0A4V3SI78"/>
<evidence type="ECO:0000256" key="1">
    <source>
        <dbReference type="SAM" id="MobiDB-lite"/>
    </source>
</evidence>
<organism evidence="2 3">
    <name type="scientific">Ascodesmis nigricans</name>
    <dbReference type="NCBI Taxonomy" id="341454"/>
    <lineage>
        <taxon>Eukaryota</taxon>
        <taxon>Fungi</taxon>
        <taxon>Dikarya</taxon>
        <taxon>Ascomycota</taxon>
        <taxon>Pezizomycotina</taxon>
        <taxon>Pezizomycetes</taxon>
        <taxon>Pezizales</taxon>
        <taxon>Ascodesmidaceae</taxon>
        <taxon>Ascodesmis</taxon>
    </lineage>
</organism>
<sequence>MIEYTRQTAITPVLIKTAFNKAGIHPFNPHRVMTNPDIQWREEKPLHSYSTRSEGAANTPKTNLERLICQSEQKGEQVDKREVAIIQEAVGLQAENAILKARLEAYEKAPPVASRSQKSLGTAKYMTLRERKIARDAKIAEEKHKNVRKGTGRGRKRKACERDIIVADDSDVERQVAELEAEDEEEEGVQQPPKRASRAT</sequence>
<keyword evidence="3" id="KW-1185">Reference proteome</keyword>
<name>A0A4V3SI78_9PEZI</name>
<dbReference type="Proteomes" id="UP000298138">
    <property type="component" value="Unassembled WGS sequence"/>
</dbReference>
<proteinExistence type="predicted"/>
<feature type="region of interest" description="Disordered" evidence="1">
    <location>
        <begin position="175"/>
        <end position="200"/>
    </location>
</feature>
<evidence type="ECO:0000313" key="2">
    <source>
        <dbReference type="EMBL" id="TGZ78994.1"/>
    </source>
</evidence>
<protein>
    <submittedName>
        <fullName evidence="2">Uncharacterized protein</fullName>
    </submittedName>
</protein>
<gene>
    <name evidence="2" type="ORF">EX30DRAFT_382829</name>
</gene>
<dbReference type="EMBL" id="ML220135">
    <property type="protein sequence ID" value="TGZ78994.1"/>
    <property type="molecule type" value="Genomic_DNA"/>
</dbReference>
<reference evidence="2 3" key="1">
    <citation type="submission" date="2019-04" db="EMBL/GenBank/DDBJ databases">
        <title>Comparative genomics and transcriptomics to analyze fruiting body development in filamentous ascomycetes.</title>
        <authorList>
            <consortium name="DOE Joint Genome Institute"/>
            <person name="Lutkenhaus R."/>
            <person name="Traeger S."/>
            <person name="Breuer J."/>
            <person name="Kuo A."/>
            <person name="Lipzen A."/>
            <person name="Pangilinan J."/>
            <person name="Dilworth D."/>
            <person name="Sandor L."/>
            <person name="Poggeler S."/>
            <person name="Barry K."/>
            <person name="Grigoriev I.V."/>
            <person name="Nowrousian M."/>
        </authorList>
    </citation>
    <scope>NUCLEOTIDE SEQUENCE [LARGE SCALE GENOMIC DNA]</scope>
    <source>
        <strain evidence="2 3">CBS 389.68</strain>
    </source>
</reference>
<accession>A0A4V3SI78</accession>
<dbReference type="AlphaFoldDB" id="A0A4V3SI78"/>
<evidence type="ECO:0000313" key="3">
    <source>
        <dbReference type="Proteomes" id="UP000298138"/>
    </source>
</evidence>
<feature type="compositionally biased region" description="Acidic residues" evidence="1">
    <location>
        <begin position="179"/>
        <end position="188"/>
    </location>
</feature>